<dbReference type="AlphaFoldDB" id="A0A2V1GSK4"/>
<evidence type="ECO:0000256" key="5">
    <source>
        <dbReference type="ARBA" id="ARBA00023136"/>
    </source>
</evidence>
<dbReference type="Gene3D" id="3.90.550.10">
    <property type="entry name" value="Spore Coat Polysaccharide Biosynthesis Protein SpsA, Chain A"/>
    <property type="match status" value="1"/>
</dbReference>
<feature type="domain" description="Glycosyltransferase 2-like" evidence="6">
    <location>
        <begin position="22"/>
        <end position="116"/>
    </location>
</feature>
<sequence>MNKLPKNREQKAISPFKTRLTLIVPVYQDNSALLQLLTSLQQQHHRPEQILVCDGAADPQCQQICQQFSAGWLASKPGRGAQLDLAARQATGDILWFVHADSQLAENAIELIHIAIANGQNGGWFQFSFIGQHGWLATLIEKMTNWRCKKGIPYGDQGLFCLKSDYLKADGFEHLPLFEEVRLVKRLRQLGQFLPLQQTIGVDARRWQHDGWVKRIILNRAFALLYMLGVSPHRLASWYRSWKTHS</sequence>
<dbReference type="PANTHER" id="PTHR43646">
    <property type="entry name" value="GLYCOSYLTRANSFERASE"/>
    <property type="match status" value="1"/>
</dbReference>
<reference evidence="7 8" key="1">
    <citation type="submission" date="2018-04" db="EMBL/GenBank/DDBJ databases">
        <title>Thalassorhabdus spongiae gen. nov., sp. nov., isolated from a marine sponge in South-West Iceland.</title>
        <authorList>
            <person name="Knobloch S."/>
            <person name="Daussin A."/>
            <person name="Johannsson R."/>
            <person name="Marteinsson V.T."/>
        </authorList>
    </citation>
    <scope>NUCLEOTIDE SEQUENCE [LARGE SCALE GENOMIC DNA]</scope>
    <source>
        <strain evidence="7 8">Hp12</strain>
    </source>
</reference>
<evidence type="ECO:0000256" key="2">
    <source>
        <dbReference type="ARBA" id="ARBA00022475"/>
    </source>
</evidence>
<evidence type="ECO:0000259" key="6">
    <source>
        <dbReference type="Pfam" id="PF00535"/>
    </source>
</evidence>
<evidence type="ECO:0000256" key="4">
    <source>
        <dbReference type="ARBA" id="ARBA00022679"/>
    </source>
</evidence>
<evidence type="ECO:0000313" key="8">
    <source>
        <dbReference type="Proteomes" id="UP000244906"/>
    </source>
</evidence>
<dbReference type="SUPFAM" id="SSF53448">
    <property type="entry name" value="Nucleotide-diphospho-sugar transferases"/>
    <property type="match status" value="1"/>
</dbReference>
<keyword evidence="3" id="KW-0328">Glycosyltransferase</keyword>
<protein>
    <submittedName>
        <fullName evidence="7">Glycosyl transferase family 2</fullName>
    </submittedName>
</protein>
<dbReference type="EMBL" id="QDDL01000013">
    <property type="protein sequence ID" value="PVZ64371.1"/>
    <property type="molecule type" value="Genomic_DNA"/>
</dbReference>
<dbReference type="NCBIfam" id="TIGR04283">
    <property type="entry name" value="glyco_like_mftF"/>
    <property type="match status" value="1"/>
</dbReference>
<name>A0A2V1GSK4_9GAMM</name>
<dbReference type="OrthoDB" id="5291101at2"/>
<comment type="subcellular location">
    <subcellularLocation>
        <location evidence="1">Cell membrane</location>
    </subcellularLocation>
</comment>
<keyword evidence="4 7" id="KW-0808">Transferase</keyword>
<dbReference type="RefSeq" id="WP_116688924.1">
    <property type="nucleotide sequence ID" value="NZ_CAWNYD010000013.1"/>
</dbReference>
<dbReference type="InterPro" id="IPR026461">
    <property type="entry name" value="Trfase_2_rSAM/seldom_assoc"/>
</dbReference>
<accession>A0A2V1GSK4</accession>
<keyword evidence="2" id="KW-1003">Cell membrane</keyword>
<evidence type="ECO:0000256" key="1">
    <source>
        <dbReference type="ARBA" id="ARBA00004236"/>
    </source>
</evidence>
<comment type="caution">
    <text evidence="7">The sequence shown here is derived from an EMBL/GenBank/DDBJ whole genome shotgun (WGS) entry which is preliminary data.</text>
</comment>
<dbReference type="GO" id="GO:0005886">
    <property type="term" value="C:plasma membrane"/>
    <property type="evidence" value="ECO:0007669"/>
    <property type="project" value="UniProtKB-SubCell"/>
</dbReference>
<evidence type="ECO:0000313" key="7">
    <source>
        <dbReference type="EMBL" id="PVZ64371.1"/>
    </source>
</evidence>
<dbReference type="Proteomes" id="UP000244906">
    <property type="component" value="Unassembled WGS sequence"/>
</dbReference>
<dbReference type="InterPro" id="IPR001173">
    <property type="entry name" value="Glyco_trans_2-like"/>
</dbReference>
<dbReference type="InterPro" id="IPR029044">
    <property type="entry name" value="Nucleotide-diphossugar_trans"/>
</dbReference>
<proteinExistence type="predicted"/>
<keyword evidence="8" id="KW-1185">Reference proteome</keyword>
<keyword evidence="5" id="KW-0472">Membrane</keyword>
<organism evidence="7 8">
    <name type="scientific">Pelagibaculum spongiae</name>
    <dbReference type="NCBI Taxonomy" id="2080658"/>
    <lineage>
        <taxon>Bacteria</taxon>
        <taxon>Pseudomonadati</taxon>
        <taxon>Pseudomonadota</taxon>
        <taxon>Gammaproteobacteria</taxon>
        <taxon>Oceanospirillales</taxon>
        <taxon>Pelagibaculum</taxon>
    </lineage>
</organism>
<dbReference type="Pfam" id="PF00535">
    <property type="entry name" value="Glycos_transf_2"/>
    <property type="match status" value="1"/>
</dbReference>
<evidence type="ECO:0000256" key="3">
    <source>
        <dbReference type="ARBA" id="ARBA00022676"/>
    </source>
</evidence>
<gene>
    <name evidence="7" type="ORF">DC094_20145</name>
</gene>
<dbReference type="PANTHER" id="PTHR43646:SF2">
    <property type="entry name" value="GLYCOSYLTRANSFERASE 2-LIKE DOMAIN-CONTAINING PROTEIN"/>
    <property type="match status" value="1"/>
</dbReference>
<dbReference type="GO" id="GO:0016757">
    <property type="term" value="F:glycosyltransferase activity"/>
    <property type="evidence" value="ECO:0007669"/>
    <property type="project" value="UniProtKB-KW"/>
</dbReference>